<dbReference type="SUPFAM" id="SSF53790">
    <property type="entry name" value="Tetrapyrrole methylase"/>
    <property type="match status" value="1"/>
</dbReference>
<dbReference type="NCBIfam" id="NF004790">
    <property type="entry name" value="PRK06136.1"/>
    <property type="match status" value="1"/>
</dbReference>
<dbReference type="InterPro" id="IPR014777">
    <property type="entry name" value="4pyrrole_Mease_sub1"/>
</dbReference>
<dbReference type="EC" id="2.1.1.107" evidence="2"/>
<dbReference type="UniPathway" id="UPA00262">
    <property type="reaction ID" value="UER00211"/>
</dbReference>
<proteinExistence type="inferred from homology"/>
<dbReference type="InterPro" id="IPR006366">
    <property type="entry name" value="CobA/CysG_C"/>
</dbReference>
<keyword evidence="6" id="KW-0949">S-adenosyl-L-methionine</keyword>
<feature type="domain" description="Tetrapyrrole methylase" evidence="10">
    <location>
        <begin position="45"/>
        <end position="253"/>
    </location>
</feature>
<keyword evidence="5 11" id="KW-0808">Transferase</keyword>
<dbReference type="PANTHER" id="PTHR45790:SF3">
    <property type="entry name" value="S-ADENOSYL-L-METHIONINE-DEPENDENT UROPORPHYRINOGEN III METHYLTRANSFERASE, CHLOROPLASTIC"/>
    <property type="match status" value="1"/>
</dbReference>
<evidence type="ECO:0000256" key="6">
    <source>
        <dbReference type="ARBA" id="ARBA00022691"/>
    </source>
</evidence>
<evidence type="ECO:0000256" key="9">
    <source>
        <dbReference type="ARBA" id="ARBA00060548"/>
    </source>
</evidence>
<protein>
    <recommendedName>
        <fullName evidence="2">uroporphyrinogen-III C-methyltransferase</fullName>
        <ecNumber evidence="2">2.1.1.107</ecNumber>
    </recommendedName>
</protein>
<dbReference type="GO" id="GO:0019354">
    <property type="term" value="P:siroheme biosynthetic process"/>
    <property type="evidence" value="ECO:0007669"/>
    <property type="project" value="UniProtKB-UniPathway"/>
</dbReference>
<comment type="similarity">
    <text evidence="1">Belongs to the precorrin methyltransferase family.</text>
</comment>
<evidence type="ECO:0000256" key="1">
    <source>
        <dbReference type="ARBA" id="ARBA00005879"/>
    </source>
</evidence>
<dbReference type="EMBL" id="LS423452">
    <property type="protein sequence ID" value="SPS05447.1"/>
    <property type="molecule type" value="Genomic_DNA"/>
</dbReference>
<comment type="pathway">
    <text evidence="9">Cofactor biosynthesis; adenosylcobalamin biosynthesis; precorrin-2 from uroporphyrinogen III: step 1/1.</text>
</comment>
<dbReference type="InterPro" id="IPR035996">
    <property type="entry name" value="4pyrrol_Methylase_sf"/>
</dbReference>
<gene>
    <name evidence="11" type="primary">cobA</name>
    <name evidence="11" type="ORF">NITFAB_1037</name>
</gene>
<dbReference type="GO" id="GO:0032259">
    <property type="term" value="P:methylation"/>
    <property type="evidence" value="ECO:0007669"/>
    <property type="project" value="UniProtKB-KW"/>
</dbReference>
<dbReference type="PANTHER" id="PTHR45790">
    <property type="entry name" value="SIROHEME SYNTHASE-RELATED"/>
    <property type="match status" value="1"/>
</dbReference>
<dbReference type="GO" id="GO:0009236">
    <property type="term" value="P:cobalamin biosynthetic process"/>
    <property type="evidence" value="ECO:0007669"/>
    <property type="project" value="UniProtKB-KW"/>
</dbReference>
<dbReference type="InterPro" id="IPR050161">
    <property type="entry name" value="Siro_Cobalamin_biosynth"/>
</dbReference>
<dbReference type="GO" id="GO:0004851">
    <property type="term" value="F:uroporphyrin-III C-methyltransferase activity"/>
    <property type="evidence" value="ECO:0007669"/>
    <property type="project" value="UniProtKB-EC"/>
</dbReference>
<evidence type="ECO:0000256" key="5">
    <source>
        <dbReference type="ARBA" id="ARBA00022679"/>
    </source>
</evidence>
<sequence>MAFILLMYVYLSGGKLFPEVHGCAGCRSVRFLFQARGVNMGNGQVYLIGVGPGNLDLLTLGAVRSIGLADVILVDDLVNPDVLGFAREGVRIIHVGKRAGCSSTPQAFIHRQMISMAFAGKVVARIKGGDPFMFGRGGEELQALQKAGITVSVVSGITSGMGVSAALGIPLTHRSCTHGVTFVTGHTHGADEPNWQALAASGTTLVIYMGLSNLGKIVQKLIVNGLSGDMPAVAIQSGTLPAQRQVLTTLCQLESRVAAEKISSPAIVVIGEVVRFAGMAGQASQQLAA</sequence>
<evidence type="ECO:0000256" key="3">
    <source>
        <dbReference type="ARBA" id="ARBA00022573"/>
    </source>
</evidence>
<reference evidence="11" key="1">
    <citation type="submission" date="2018-05" db="EMBL/GenBank/DDBJ databases">
        <authorList>
            <person name="Lanie J.A."/>
            <person name="Ng W.-L."/>
            <person name="Kazmierczak K.M."/>
            <person name="Andrzejewski T.M."/>
            <person name="Davidsen T.M."/>
            <person name="Wayne K.J."/>
            <person name="Tettelin H."/>
            <person name="Glass J.I."/>
            <person name="Rusch D."/>
            <person name="Podicherti R."/>
            <person name="Tsui H.-C.T."/>
            <person name="Winkler M.E."/>
        </authorList>
    </citation>
    <scope>NUCLEOTIDE SEQUENCE</scope>
    <source>
        <strain evidence="11">KNB</strain>
    </source>
</reference>
<evidence type="ECO:0000256" key="7">
    <source>
        <dbReference type="ARBA" id="ARBA00023244"/>
    </source>
</evidence>
<accession>A0A2X0QVD0</accession>
<name>A0A2X0QVD0_9PROT</name>
<dbReference type="CDD" id="cd11642">
    <property type="entry name" value="SUMT"/>
    <property type="match status" value="1"/>
</dbReference>
<dbReference type="Pfam" id="PF00590">
    <property type="entry name" value="TP_methylase"/>
    <property type="match status" value="1"/>
</dbReference>
<dbReference type="NCBIfam" id="TIGR01469">
    <property type="entry name" value="cobA_cysG_Cterm"/>
    <property type="match status" value="1"/>
</dbReference>
<dbReference type="FunFam" id="3.40.1010.10:FF:000001">
    <property type="entry name" value="Siroheme synthase"/>
    <property type="match status" value="1"/>
</dbReference>
<keyword evidence="4 11" id="KW-0489">Methyltransferase</keyword>
<dbReference type="InterPro" id="IPR000878">
    <property type="entry name" value="4pyrrol_Mease"/>
</dbReference>
<evidence type="ECO:0000259" key="10">
    <source>
        <dbReference type="Pfam" id="PF00590"/>
    </source>
</evidence>
<dbReference type="Gene3D" id="3.40.1010.10">
    <property type="entry name" value="Cobalt-precorrin-4 Transmethylase, Domain 1"/>
    <property type="match status" value="1"/>
</dbReference>
<dbReference type="Gene3D" id="3.30.950.10">
    <property type="entry name" value="Methyltransferase, Cobalt-precorrin-4 Transmethylase, Domain 2"/>
    <property type="match status" value="1"/>
</dbReference>
<evidence type="ECO:0000256" key="4">
    <source>
        <dbReference type="ARBA" id="ARBA00022603"/>
    </source>
</evidence>
<dbReference type="FunFam" id="3.30.950.10:FF:000001">
    <property type="entry name" value="Siroheme synthase"/>
    <property type="match status" value="1"/>
</dbReference>
<evidence type="ECO:0000313" key="11">
    <source>
        <dbReference type="EMBL" id="SPS05447.1"/>
    </source>
</evidence>
<evidence type="ECO:0000256" key="2">
    <source>
        <dbReference type="ARBA" id="ARBA00012162"/>
    </source>
</evidence>
<comment type="pathway">
    <text evidence="8">Porphyrin-containing compound metabolism; siroheme biosynthesis; precorrin-2 from uroporphyrinogen III: step 1/1.</text>
</comment>
<evidence type="ECO:0000256" key="8">
    <source>
        <dbReference type="ARBA" id="ARBA00025705"/>
    </source>
</evidence>
<keyword evidence="7" id="KW-0627">Porphyrin biosynthesis</keyword>
<dbReference type="AlphaFoldDB" id="A0A2X0QVD0"/>
<keyword evidence="3" id="KW-0169">Cobalamin biosynthesis</keyword>
<dbReference type="InterPro" id="IPR014776">
    <property type="entry name" value="4pyrrole_Mease_sub2"/>
</dbReference>
<organism evidence="11">
    <name type="scientific">Candidatus Nitrotoga fabula</name>
    <dbReference type="NCBI Taxonomy" id="2182327"/>
    <lineage>
        <taxon>Bacteria</taxon>
        <taxon>Pseudomonadati</taxon>
        <taxon>Pseudomonadota</taxon>
        <taxon>Betaproteobacteria</taxon>
        <taxon>Nitrosomonadales</taxon>
        <taxon>Gallionellaceae</taxon>
        <taxon>Candidatus Nitrotoga</taxon>
    </lineage>
</organism>